<evidence type="ECO:0000256" key="6">
    <source>
        <dbReference type="ARBA" id="ARBA00022840"/>
    </source>
</evidence>
<dbReference type="EMBL" id="CAEZXY010000003">
    <property type="protein sequence ID" value="CAB4693975.1"/>
    <property type="molecule type" value="Genomic_DNA"/>
</dbReference>
<evidence type="ECO:0000313" key="13">
    <source>
        <dbReference type="EMBL" id="CAB4693975.1"/>
    </source>
</evidence>
<evidence type="ECO:0000256" key="5">
    <source>
        <dbReference type="ARBA" id="ARBA00022777"/>
    </source>
</evidence>
<name>A0A6J6HHQ5_9ZZZZ</name>
<evidence type="ECO:0000256" key="3">
    <source>
        <dbReference type="ARBA" id="ARBA00022679"/>
    </source>
</evidence>
<proteinExistence type="predicted"/>
<keyword evidence="5" id="KW-0418">Kinase</keyword>
<evidence type="ECO:0000313" key="15">
    <source>
        <dbReference type="EMBL" id="CAB4812345.1"/>
    </source>
</evidence>
<dbReference type="EMBL" id="CAFAAD010000088">
    <property type="protein sequence ID" value="CAB4795849.1"/>
    <property type="molecule type" value="Genomic_DNA"/>
</dbReference>
<dbReference type="EMBL" id="CAEUNJ010000001">
    <property type="protein sequence ID" value="CAB4370126.1"/>
    <property type="molecule type" value="Genomic_DNA"/>
</dbReference>
<dbReference type="PANTHER" id="PTHR43071">
    <property type="entry name" value="2-AMINO-4-HYDROXY-6-HYDROXYMETHYLDIHYDROPTERIDINE PYROPHOSPHOKINASE"/>
    <property type="match status" value="1"/>
</dbReference>
<dbReference type="CDD" id="cd00483">
    <property type="entry name" value="HPPK"/>
    <property type="match status" value="1"/>
</dbReference>
<evidence type="ECO:0000256" key="2">
    <source>
        <dbReference type="ARBA" id="ARBA00013253"/>
    </source>
</evidence>
<dbReference type="GO" id="GO:0016301">
    <property type="term" value="F:kinase activity"/>
    <property type="evidence" value="ECO:0007669"/>
    <property type="project" value="UniProtKB-KW"/>
</dbReference>
<protein>
    <recommendedName>
        <fullName evidence="2">2-amino-4-hydroxy-6-hydroxymethyldihydropteridine diphosphokinase</fullName>
        <ecNumber evidence="2">2.7.6.3</ecNumber>
    </recommendedName>
</protein>
<evidence type="ECO:0000313" key="11">
    <source>
        <dbReference type="EMBL" id="CAB4583165.1"/>
    </source>
</evidence>
<dbReference type="GO" id="GO:0003848">
    <property type="term" value="F:2-amino-4-hydroxy-6-hydroxymethyldihydropteridine diphosphokinase activity"/>
    <property type="evidence" value="ECO:0007669"/>
    <property type="project" value="UniProtKB-EC"/>
</dbReference>
<dbReference type="SUPFAM" id="SSF55083">
    <property type="entry name" value="6-hydroxymethyl-7,8-dihydropterin pyrophosphokinase, HPPK"/>
    <property type="match status" value="1"/>
</dbReference>
<reference evidence="12" key="1">
    <citation type="submission" date="2020-05" db="EMBL/GenBank/DDBJ databases">
        <authorList>
            <person name="Chiriac C."/>
            <person name="Salcher M."/>
            <person name="Ghai R."/>
            <person name="Kavagutti S V."/>
        </authorList>
    </citation>
    <scope>NUCLEOTIDE SEQUENCE</scope>
</reference>
<dbReference type="Pfam" id="PF01288">
    <property type="entry name" value="HPPK"/>
    <property type="match status" value="1"/>
</dbReference>
<keyword evidence="4" id="KW-0547">Nucleotide-binding</keyword>
<dbReference type="EMBL" id="CAEZVC010000004">
    <property type="protein sequence ID" value="CAB4612506.1"/>
    <property type="molecule type" value="Genomic_DNA"/>
</dbReference>
<dbReference type="EMBL" id="CAFBOK010000115">
    <property type="protein sequence ID" value="CAB4986836.1"/>
    <property type="molecule type" value="Genomic_DNA"/>
</dbReference>
<keyword evidence="6" id="KW-0067">ATP-binding</keyword>
<dbReference type="PROSITE" id="PS00794">
    <property type="entry name" value="HPPK"/>
    <property type="match status" value="1"/>
</dbReference>
<comment type="pathway">
    <text evidence="1">Cofactor biosynthesis; tetrahydrofolate biosynthesis; 2-amino-4-hydroxy-6-hydroxymethyl-7,8-dihydropteridine diphosphate from 7,8-dihydroneopterin triphosphate: step 4/4.</text>
</comment>
<feature type="domain" description="7,8-dihydro-6-hydroxymethylpterin-pyrophosphokinase" evidence="8">
    <location>
        <begin position="83"/>
        <end position="94"/>
    </location>
</feature>
<organism evidence="12">
    <name type="scientific">freshwater metagenome</name>
    <dbReference type="NCBI Taxonomy" id="449393"/>
    <lineage>
        <taxon>unclassified sequences</taxon>
        <taxon>metagenomes</taxon>
        <taxon>ecological metagenomes</taxon>
    </lineage>
</organism>
<dbReference type="GO" id="GO:0046656">
    <property type="term" value="P:folic acid biosynthetic process"/>
    <property type="evidence" value="ECO:0007669"/>
    <property type="project" value="UniProtKB-KW"/>
</dbReference>
<dbReference type="NCBIfam" id="TIGR01498">
    <property type="entry name" value="folK"/>
    <property type="match status" value="1"/>
</dbReference>
<evidence type="ECO:0000313" key="16">
    <source>
        <dbReference type="EMBL" id="CAB4986836.1"/>
    </source>
</evidence>
<dbReference type="PANTHER" id="PTHR43071:SF1">
    <property type="entry name" value="2-AMINO-4-HYDROXY-6-HYDROXYMETHYLDIHYDROPTERIDINE PYROPHOSPHOKINASE"/>
    <property type="match status" value="1"/>
</dbReference>
<dbReference type="EC" id="2.7.6.3" evidence="2"/>
<dbReference type="GO" id="GO:0046654">
    <property type="term" value="P:tetrahydrofolate biosynthetic process"/>
    <property type="evidence" value="ECO:0007669"/>
    <property type="project" value="UniProtKB-UniPathway"/>
</dbReference>
<dbReference type="EMBL" id="CAESAL010000022">
    <property type="protein sequence ID" value="CAB4339352.1"/>
    <property type="molecule type" value="Genomic_DNA"/>
</dbReference>
<evidence type="ECO:0000313" key="12">
    <source>
        <dbReference type="EMBL" id="CAB4612506.1"/>
    </source>
</evidence>
<evidence type="ECO:0000313" key="10">
    <source>
        <dbReference type="EMBL" id="CAB4370126.1"/>
    </source>
</evidence>
<evidence type="ECO:0000256" key="7">
    <source>
        <dbReference type="ARBA" id="ARBA00022909"/>
    </source>
</evidence>
<accession>A0A6J6HHQ5</accession>
<evidence type="ECO:0000313" key="14">
    <source>
        <dbReference type="EMBL" id="CAB4795849.1"/>
    </source>
</evidence>
<gene>
    <name evidence="11" type="ORF">UFOPK1762_00791</name>
    <name evidence="12" type="ORF">UFOPK1906_00136</name>
    <name evidence="13" type="ORF">UFOPK2624_00145</name>
    <name evidence="14" type="ORF">UFOPK2969_01169</name>
    <name evidence="15" type="ORF">UFOPK3010_01229</name>
    <name evidence="9" type="ORF">UFOPK3331_00844</name>
    <name evidence="16" type="ORF">UFOPK3927_01057</name>
    <name evidence="10" type="ORF">UFOPK4201_00007</name>
</gene>
<dbReference type="GO" id="GO:0005524">
    <property type="term" value="F:ATP binding"/>
    <property type="evidence" value="ECO:0007669"/>
    <property type="project" value="UniProtKB-KW"/>
</dbReference>
<dbReference type="EMBL" id="CAEZTY010000022">
    <property type="protein sequence ID" value="CAB4583165.1"/>
    <property type="molecule type" value="Genomic_DNA"/>
</dbReference>
<dbReference type="EMBL" id="CAFAAM010000180">
    <property type="protein sequence ID" value="CAB4812345.1"/>
    <property type="molecule type" value="Genomic_DNA"/>
</dbReference>
<keyword evidence="3" id="KW-0808">Transferase</keyword>
<dbReference type="Gene3D" id="3.30.70.560">
    <property type="entry name" value="7,8-Dihydro-6-hydroxymethylpterin-pyrophosphokinase HPPK"/>
    <property type="match status" value="1"/>
</dbReference>
<sequence>MSRAFLSLGSNIGDSWSLLREAVNSLDSVVAVSPVYRTDPVGGPEQDPFLNIVIELDTDLSARELLGVCHRLESAANRVRTVRWGPRTLDVDIIWIDGVTISEPDLEVPHPRMQSRRFVMAPLADLAPDVAGPDWSDRAEGHVHRVGPIDAEPG</sequence>
<dbReference type="UniPathway" id="UPA00077">
    <property type="reaction ID" value="UER00155"/>
</dbReference>
<evidence type="ECO:0000256" key="1">
    <source>
        <dbReference type="ARBA" id="ARBA00005051"/>
    </source>
</evidence>
<dbReference type="InterPro" id="IPR035907">
    <property type="entry name" value="Hppk_sf"/>
</dbReference>
<dbReference type="AlphaFoldDB" id="A0A6J6HHQ5"/>
<dbReference type="InterPro" id="IPR000550">
    <property type="entry name" value="Hppk"/>
</dbReference>
<keyword evidence="7" id="KW-0289">Folate biosynthesis</keyword>
<evidence type="ECO:0000259" key="8">
    <source>
        <dbReference type="PROSITE" id="PS00794"/>
    </source>
</evidence>
<evidence type="ECO:0000313" key="9">
    <source>
        <dbReference type="EMBL" id="CAB4339352.1"/>
    </source>
</evidence>
<evidence type="ECO:0000256" key="4">
    <source>
        <dbReference type="ARBA" id="ARBA00022741"/>
    </source>
</evidence>